<keyword evidence="1" id="KW-1133">Transmembrane helix</keyword>
<keyword evidence="1" id="KW-0812">Transmembrane</keyword>
<evidence type="ECO:0000256" key="1">
    <source>
        <dbReference type="SAM" id="Phobius"/>
    </source>
</evidence>
<sequence length="90" mass="10491">MLNALCLLMFFTILSILTLDVVSYMCNAMSIAINVPTKYMLILAAFPLQCMIHIHQLVTERARLIMMYSRLITYLYAQFLHYNERLLVAL</sequence>
<dbReference type="AlphaFoldDB" id="A0A7J7IXT1"/>
<keyword evidence="4" id="KW-1185">Reference proteome</keyword>
<evidence type="ECO:0000256" key="2">
    <source>
        <dbReference type="SAM" id="SignalP"/>
    </source>
</evidence>
<reference evidence="3" key="1">
    <citation type="submission" date="2020-06" db="EMBL/GenBank/DDBJ databases">
        <title>Draft genome of Bugula neritina, a colonial animal packing powerful symbionts and potential medicines.</title>
        <authorList>
            <person name="Rayko M."/>
        </authorList>
    </citation>
    <scope>NUCLEOTIDE SEQUENCE [LARGE SCALE GENOMIC DNA]</scope>
    <source>
        <strain evidence="3">Kwan_BN1</strain>
    </source>
</reference>
<protein>
    <submittedName>
        <fullName evidence="3">Uncharacterized protein</fullName>
    </submittedName>
</protein>
<keyword evidence="2" id="KW-0732">Signal</keyword>
<gene>
    <name evidence="3" type="ORF">EB796_022957</name>
</gene>
<feature type="transmembrane region" description="Helical" evidence="1">
    <location>
        <begin position="38"/>
        <end position="58"/>
    </location>
</feature>
<dbReference type="Proteomes" id="UP000593567">
    <property type="component" value="Unassembled WGS sequence"/>
</dbReference>
<feature type="chain" id="PRO_5029882157" evidence="2">
    <location>
        <begin position="24"/>
        <end position="90"/>
    </location>
</feature>
<dbReference type="EMBL" id="VXIV02003280">
    <property type="protein sequence ID" value="KAF6018729.1"/>
    <property type="molecule type" value="Genomic_DNA"/>
</dbReference>
<name>A0A7J7IXT1_BUGNE</name>
<proteinExistence type="predicted"/>
<keyword evidence="1" id="KW-0472">Membrane</keyword>
<organism evidence="3 4">
    <name type="scientific">Bugula neritina</name>
    <name type="common">Brown bryozoan</name>
    <name type="synonym">Sertularia neritina</name>
    <dbReference type="NCBI Taxonomy" id="10212"/>
    <lineage>
        <taxon>Eukaryota</taxon>
        <taxon>Metazoa</taxon>
        <taxon>Spiralia</taxon>
        <taxon>Lophotrochozoa</taxon>
        <taxon>Bryozoa</taxon>
        <taxon>Gymnolaemata</taxon>
        <taxon>Cheilostomatida</taxon>
        <taxon>Flustrina</taxon>
        <taxon>Buguloidea</taxon>
        <taxon>Bugulidae</taxon>
        <taxon>Bugula</taxon>
    </lineage>
</organism>
<evidence type="ECO:0000313" key="3">
    <source>
        <dbReference type="EMBL" id="KAF6018729.1"/>
    </source>
</evidence>
<comment type="caution">
    <text evidence="3">The sequence shown here is derived from an EMBL/GenBank/DDBJ whole genome shotgun (WGS) entry which is preliminary data.</text>
</comment>
<feature type="signal peptide" evidence="2">
    <location>
        <begin position="1"/>
        <end position="23"/>
    </location>
</feature>
<evidence type="ECO:0000313" key="4">
    <source>
        <dbReference type="Proteomes" id="UP000593567"/>
    </source>
</evidence>
<accession>A0A7J7IXT1</accession>